<evidence type="ECO:0000259" key="7">
    <source>
        <dbReference type="Pfam" id="PF03151"/>
    </source>
</evidence>
<comment type="subcellular location">
    <subcellularLocation>
        <location evidence="1">Membrane</location>
        <topology evidence="1">Multi-pass membrane protein</topology>
    </subcellularLocation>
</comment>
<gene>
    <name evidence="9" type="ORF">Esi_0002_0277</name>
</gene>
<dbReference type="AlphaFoldDB" id="D7FQC2"/>
<protein>
    <submittedName>
        <fullName evidence="9">Phosphate/phosphoenolpyruvate translocator protein (ISS)</fullName>
    </submittedName>
</protein>
<feature type="transmembrane region" description="Helical" evidence="6">
    <location>
        <begin position="916"/>
        <end position="938"/>
    </location>
</feature>
<dbReference type="EMBL" id="FN648375">
    <property type="protein sequence ID" value="CBJ48454.1"/>
    <property type="molecule type" value="Genomic_DNA"/>
</dbReference>
<feature type="region of interest" description="Disordered" evidence="5">
    <location>
        <begin position="554"/>
        <end position="588"/>
    </location>
</feature>
<dbReference type="Pfam" id="PF04230">
    <property type="entry name" value="PS_pyruv_trans"/>
    <property type="match status" value="1"/>
</dbReference>
<dbReference type="SUPFAM" id="SSF103481">
    <property type="entry name" value="Multidrug resistance efflux transporter EmrE"/>
    <property type="match status" value="2"/>
</dbReference>
<accession>D7FQC2</accession>
<feature type="region of interest" description="Disordered" evidence="5">
    <location>
        <begin position="621"/>
        <end position="651"/>
    </location>
</feature>
<dbReference type="InterPro" id="IPR007345">
    <property type="entry name" value="Polysacch_pyruvyl_Trfase"/>
</dbReference>
<feature type="transmembrane region" description="Helical" evidence="6">
    <location>
        <begin position="1005"/>
        <end position="1023"/>
    </location>
</feature>
<feature type="transmembrane region" description="Helical" evidence="6">
    <location>
        <begin position="1071"/>
        <end position="1096"/>
    </location>
</feature>
<feature type="compositionally biased region" description="Low complexity" evidence="5">
    <location>
        <begin position="641"/>
        <end position="651"/>
    </location>
</feature>
<proteinExistence type="predicted"/>
<organism evidence="9 10">
    <name type="scientific">Ectocarpus siliculosus</name>
    <name type="common">Brown alga</name>
    <name type="synonym">Conferva siliculosa</name>
    <dbReference type="NCBI Taxonomy" id="2880"/>
    <lineage>
        <taxon>Eukaryota</taxon>
        <taxon>Sar</taxon>
        <taxon>Stramenopiles</taxon>
        <taxon>Ochrophyta</taxon>
        <taxon>PX clade</taxon>
        <taxon>Phaeophyceae</taxon>
        <taxon>Ectocarpales</taxon>
        <taxon>Ectocarpaceae</taxon>
        <taxon>Ectocarpus</taxon>
    </lineage>
</organism>
<evidence type="ECO:0000256" key="4">
    <source>
        <dbReference type="ARBA" id="ARBA00023136"/>
    </source>
</evidence>
<reference evidence="9 10" key="1">
    <citation type="journal article" date="2010" name="Nature">
        <title>The Ectocarpus genome and the independent evolution of multicellularity in brown algae.</title>
        <authorList>
            <person name="Cock J.M."/>
            <person name="Sterck L."/>
            <person name="Rouze P."/>
            <person name="Scornet D."/>
            <person name="Allen A.E."/>
            <person name="Amoutzias G."/>
            <person name="Anthouard V."/>
            <person name="Artiguenave F."/>
            <person name="Aury J.M."/>
            <person name="Badger J.H."/>
            <person name="Beszteri B."/>
            <person name="Billiau K."/>
            <person name="Bonnet E."/>
            <person name="Bothwell J.H."/>
            <person name="Bowler C."/>
            <person name="Boyen C."/>
            <person name="Brownlee C."/>
            <person name="Carrano C.J."/>
            <person name="Charrier B."/>
            <person name="Cho G.Y."/>
            <person name="Coelho S.M."/>
            <person name="Collen J."/>
            <person name="Corre E."/>
            <person name="Da Silva C."/>
            <person name="Delage L."/>
            <person name="Delaroque N."/>
            <person name="Dittami S.M."/>
            <person name="Doulbeau S."/>
            <person name="Elias M."/>
            <person name="Farnham G."/>
            <person name="Gachon C.M."/>
            <person name="Gschloessl B."/>
            <person name="Heesch S."/>
            <person name="Jabbari K."/>
            <person name="Jubin C."/>
            <person name="Kawai H."/>
            <person name="Kimura K."/>
            <person name="Kloareg B."/>
            <person name="Kupper F.C."/>
            <person name="Lang D."/>
            <person name="Le Bail A."/>
            <person name="Leblanc C."/>
            <person name="Lerouge P."/>
            <person name="Lohr M."/>
            <person name="Lopez P.J."/>
            <person name="Martens C."/>
            <person name="Maumus F."/>
            <person name="Michel G."/>
            <person name="Miranda-Saavedra D."/>
            <person name="Morales J."/>
            <person name="Moreau H."/>
            <person name="Motomura T."/>
            <person name="Nagasato C."/>
            <person name="Napoli C.A."/>
            <person name="Nelson D.R."/>
            <person name="Nyvall-Collen P."/>
            <person name="Peters A.F."/>
            <person name="Pommier C."/>
            <person name="Potin P."/>
            <person name="Poulain J."/>
            <person name="Quesneville H."/>
            <person name="Read B."/>
            <person name="Rensing S.A."/>
            <person name="Ritter A."/>
            <person name="Rousvoal S."/>
            <person name="Samanta M."/>
            <person name="Samson G."/>
            <person name="Schroeder D.C."/>
            <person name="Segurens B."/>
            <person name="Strittmatter M."/>
            <person name="Tonon T."/>
            <person name="Tregear J.W."/>
            <person name="Valentin K."/>
            <person name="von Dassow P."/>
            <person name="Yamagishi T."/>
            <person name="Van de Peer Y."/>
            <person name="Wincker P."/>
        </authorList>
    </citation>
    <scope>NUCLEOTIDE SEQUENCE [LARGE SCALE GENOMIC DNA]</scope>
    <source>
        <strain evidence="10">Ec32 / CCAP1310/4</strain>
    </source>
</reference>
<evidence type="ECO:0000256" key="3">
    <source>
        <dbReference type="ARBA" id="ARBA00022989"/>
    </source>
</evidence>
<dbReference type="InterPro" id="IPR004853">
    <property type="entry name" value="Sugar_P_trans_dom"/>
</dbReference>
<dbReference type="eggNOG" id="KOG1441">
    <property type="taxonomic scope" value="Eukaryota"/>
</dbReference>
<evidence type="ECO:0000313" key="10">
    <source>
        <dbReference type="Proteomes" id="UP000002630"/>
    </source>
</evidence>
<dbReference type="OrthoDB" id="10322072at2759"/>
<evidence type="ECO:0000259" key="8">
    <source>
        <dbReference type="Pfam" id="PF04230"/>
    </source>
</evidence>
<evidence type="ECO:0000256" key="1">
    <source>
        <dbReference type="ARBA" id="ARBA00004141"/>
    </source>
</evidence>
<evidence type="ECO:0000256" key="2">
    <source>
        <dbReference type="ARBA" id="ARBA00022692"/>
    </source>
</evidence>
<keyword evidence="10" id="KW-1185">Reference proteome</keyword>
<dbReference type="Pfam" id="PF03151">
    <property type="entry name" value="TPT"/>
    <property type="match status" value="1"/>
</dbReference>
<dbReference type="InParanoid" id="D7FQC2"/>
<keyword evidence="2 6" id="KW-0812">Transmembrane</keyword>
<dbReference type="PANTHER" id="PTHR11132">
    <property type="entry name" value="SOLUTE CARRIER FAMILY 35"/>
    <property type="match status" value="1"/>
</dbReference>
<dbReference type="Proteomes" id="UP000002630">
    <property type="component" value="Linkage Group LG02"/>
</dbReference>
<feature type="transmembrane region" description="Helical" evidence="6">
    <location>
        <begin position="886"/>
        <end position="904"/>
    </location>
</feature>
<evidence type="ECO:0000256" key="6">
    <source>
        <dbReference type="SAM" id="Phobius"/>
    </source>
</evidence>
<sequence>MVDEGTHLPAPLQTRPPRQQRFRPAALLTALYLGTLLFLLCEHVAQPVSAVNLRSSQISQAAAEGPSAENGAAGNKQWVLRRLIVPEERLRNQRVKGTGSSSVSPDVGECILLFGAFCNGNMGDVIQPMAMEHLLASVAPDQCFWYAHPGVEGVDQGDRIGEFFSDNISGDSSRLIHLTPDHAEKVNVFKALIIGGGGIFAAKHAPLDVDAFAESLTLPIVIMGVGANSPRAKKYATLVEKAVFVSGRDTDSIDAFSNLLRKSKGPVVQPEDVALVRDPVLSDKMLTDTKGTCWKQSEGEHEQPLCFILPASNTAPTIEMHKHLLARVVRPGDVFVNVFPKHQDEILEQHDYPGEVLQILDPAEFTQRLCSCRAIVSTRFHGVILGLHMGVPTFGASDMSYGNKVPGVLIDTMRLPEQYLVINEILTREDLDQEVGIIRGLYASHGRRTSIHARLSELSDDFESHAEHVLFHVLGVEKQESLKKQVQHRAEDFFSEAEITAFLPAASAIGGNTASERRSGSSVLPKNDGSEDAAVIAGRAVVVKATSDISPELDTKKEEKKKKKKSEKKPVTTEEAETEEEKKRTAAAISQESLPMIERVGGTTADHAASGTTRIALKPSISRTSDVIQRSSAAKTDGHTRATTPKTSTSAKTKEKLVDVTDVKAKEATESVPLAALLLANSGVFRRSVEEEAGPETDGSRASVGTDDPSAAEPLKPSDMIVKKGVVADGQQQKRSRNEGTAATTISVDGYHRRREPRTMERTATTSETSVPDMESATDNGAPAAEGASTNDAIGGVLIDDDYMAATLLLGVVVGLAFLPSGGTARKASHDGLFVGGAVAESGRGTASRAPCDGDSLTSGGSELCVWPTRSAGSASGIAATPSRMLFMLNFAGWVSLAIGFSGYGKAYLRDTRDPVGLLVLQGAVGVVVLCSLGRVGILDLSAGKGMTPSAARHAGLAALLHTGQALLTNFAVFSGGVAMTNGLKAMEPVAAAVFSYFLLGKKCSAPRVVALATIVAGISLLTSKDNNNTGSSSDNDYVLVSAVFTMAAVCVNALRNVVIKKGDPIPPHHSLLACSGAATVVGVGLMLLRSGLLALGDHDQENGQSINSGRDPGAGWFRMGGVNAALCFVGYNLASFNLLVRLSPVGHAVGNSCKRMLVFATGLLFLGEVMTVRQLGGTAVALFGVLAYNIAGTW</sequence>
<dbReference type="InterPro" id="IPR037185">
    <property type="entry name" value="EmrE-like"/>
</dbReference>
<feature type="domain" description="Sugar phosphate transporter" evidence="7">
    <location>
        <begin position="889"/>
        <end position="1190"/>
    </location>
</feature>
<keyword evidence="3 6" id="KW-1133">Transmembrane helix</keyword>
<feature type="transmembrane region" description="Helical" evidence="6">
    <location>
        <begin position="1038"/>
        <end position="1059"/>
    </location>
</feature>
<evidence type="ECO:0000313" key="9">
    <source>
        <dbReference type="EMBL" id="CBJ48454.1"/>
    </source>
</evidence>
<dbReference type="GO" id="GO:0016020">
    <property type="term" value="C:membrane"/>
    <property type="evidence" value="ECO:0007669"/>
    <property type="project" value="UniProtKB-SubCell"/>
</dbReference>
<feature type="domain" description="Polysaccharide pyruvyl transferase" evidence="8">
    <location>
        <begin position="121"/>
        <end position="395"/>
    </location>
</feature>
<evidence type="ECO:0000256" key="5">
    <source>
        <dbReference type="SAM" id="MobiDB-lite"/>
    </source>
</evidence>
<dbReference type="EMBL" id="FN649727">
    <property type="protein sequence ID" value="CBJ48454.1"/>
    <property type="molecule type" value="Genomic_DNA"/>
</dbReference>
<keyword evidence="4 6" id="KW-0472">Membrane</keyword>
<dbReference type="InterPro" id="IPR050186">
    <property type="entry name" value="TPT_transporter"/>
</dbReference>
<feature type="region of interest" description="Disordered" evidence="5">
    <location>
        <begin position="689"/>
        <end position="790"/>
    </location>
</feature>
<feature type="compositionally biased region" description="Polar residues" evidence="5">
    <location>
        <begin position="621"/>
        <end position="634"/>
    </location>
</feature>
<name>D7FQC2_ECTSI</name>